<dbReference type="InterPro" id="IPR023210">
    <property type="entry name" value="NADP_OxRdtase_dom"/>
</dbReference>
<proteinExistence type="predicted"/>
<dbReference type="SUPFAM" id="SSF51430">
    <property type="entry name" value="NAD(P)-linked oxidoreductase"/>
    <property type="match status" value="1"/>
</dbReference>
<evidence type="ECO:0000313" key="6">
    <source>
        <dbReference type="EMBL" id="KAF7556308.1"/>
    </source>
</evidence>
<keyword evidence="2" id="KW-0560">Oxidoreductase</keyword>
<feature type="compositionally biased region" description="Polar residues" evidence="3">
    <location>
        <begin position="438"/>
        <end position="451"/>
    </location>
</feature>
<evidence type="ECO:0000256" key="3">
    <source>
        <dbReference type="SAM" id="MobiDB-lite"/>
    </source>
</evidence>
<dbReference type="InterPro" id="IPR036812">
    <property type="entry name" value="NAD(P)_OxRdtase_dom_sf"/>
</dbReference>
<evidence type="ECO:0000256" key="2">
    <source>
        <dbReference type="ARBA" id="ARBA00023002"/>
    </source>
</evidence>
<dbReference type="CDD" id="cd19079">
    <property type="entry name" value="AKR_EcYajO-like"/>
    <property type="match status" value="1"/>
</dbReference>
<gene>
    <name evidence="6" type="ORF">G7Z17_g1503</name>
</gene>
<accession>A0A9P5HEP7</accession>
<dbReference type="Proteomes" id="UP000722485">
    <property type="component" value="Unassembled WGS sequence"/>
</dbReference>
<dbReference type="Pfam" id="PF00248">
    <property type="entry name" value="Aldo_ket_red"/>
    <property type="match status" value="1"/>
</dbReference>
<dbReference type="InterPro" id="IPR050523">
    <property type="entry name" value="AKR_Detox_Biosynth"/>
</dbReference>
<dbReference type="PANTHER" id="PTHR43364:SF15">
    <property type="entry name" value="ARYL-ALCOHOL DEHYDROGENASE AAD16-RELATED"/>
    <property type="match status" value="1"/>
</dbReference>
<dbReference type="FunFam" id="3.20.20.100:FF:000004">
    <property type="entry name" value="Oxidoreductase, aldo/keto reductase"/>
    <property type="match status" value="1"/>
</dbReference>
<dbReference type="PANTHER" id="PTHR43364">
    <property type="entry name" value="NADH-SPECIFIC METHYLGLYOXAL REDUCTASE-RELATED"/>
    <property type="match status" value="1"/>
</dbReference>
<sequence>MTSTMKYVRVGKSGLKVSQIILGCMSFGDKNWQPWLLNKEEALPILKYAFDKGINTWDVADTYSNGHSEEILGAAIKHYNIPRSKLVIMSKCFQFVDETGGPIDPSTLLVNDGPRVNQVGLSRKHIIDAVDKSVARLGTYIDVLQIHRMDRDVPPEEIMRSLNDVIESGKVRYIGASSMAAWEFQMLQNVAEKNGWHKFISMQGMYNLLYREEEREMNPYCNATEVGLFPWSPLAAGVLAHPWTDRTDAREQTDPFLKMLFRSNPDGPEKAIVDRVKELAEKKQASMAQISQAWLISKGCMPICGLETKERIDQAVEATKVLDHFLETPKMDCSNVVAGPDVPPANEGCTICANLRKMFTEDNVRVDLGMLDKVLETPCPGHDPLLKLIRGQFDSRHLKLHKQKDDASGAGTKGEKRTETDKNAESVKNVGIEESSRSQKSNDQVSQSSPCNIFLHRHGHPHGHIAVKISSTSDELSSWHVLLARGSDEPQTPGHGRVLDANWMDLELARRWKKECLSKHGDKCSNPLKIHHVSPAWLIDTTNNCLVSGAGISDYVTLSYRWGASTGLRATRSMLPALLELGSLSPDQLGVDLSPVIKHAMQLVRDIDERYLWADAMCILQDDNAHSAEQLQLMGAIYASSTLTIVASDGDSTEGILGLQGSSPSRKVEEDIII</sequence>
<comment type="pathway">
    <text evidence="1">Secondary metabolite biosynthesis.</text>
</comment>
<dbReference type="GO" id="GO:0016491">
    <property type="term" value="F:oxidoreductase activity"/>
    <property type="evidence" value="ECO:0007669"/>
    <property type="project" value="UniProtKB-KW"/>
</dbReference>
<dbReference type="AlphaFoldDB" id="A0A9P5HEP7"/>
<dbReference type="Gene3D" id="3.20.20.100">
    <property type="entry name" value="NADP-dependent oxidoreductase domain"/>
    <property type="match status" value="1"/>
</dbReference>
<dbReference type="Pfam" id="PF06985">
    <property type="entry name" value="HET"/>
    <property type="match status" value="1"/>
</dbReference>
<protein>
    <submittedName>
        <fullName evidence="6">Uncharacterized protein</fullName>
    </submittedName>
</protein>
<reference evidence="6" key="1">
    <citation type="submission" date="2020-03" db="EMBL/GenBank/DDBJ databases">
        <title>Draft Genome Sequence of Cylindrodendrum hubeiense.</title>
        <authorList>
            <person name="Buettner E."/>
            <person name="Kellner H."/>
        </authorList>
    </citation>
    <scope>NUCLEOTIDE SEQUENCE</scope>
    <source>
        <strain evidence="6">IHI 201604</strain>
    </source>
</reference>
<evidence type="ECO:0000259" key="4">
    <source>
        <dbReference type="Pfam" id="PF00248"/>
    </source>
</evidence>
<evidence type="ECO:0000259" key="5">
    <source>
        <dbReference type="Pfam" id="PF06985"/>
    </source>
</evidence>
<feature type="compositionally biased region" description="Basic and acidic residues" evidence="3">
    <location>
        <begin position="399"/>
        <end position="425"/>
    </location>
</feature>
<keyword evidence="7" id="KW-1185">Reference proteome</keyword>
<organism evidence="6 7">
    <name type="scientific">Cylindrodendrum hubeiense</name>
    <dbReference type="NCBI Taxonomy" id="595255"/>
    <lineage>
        <taxon>Eukaryota</taxon>
        <taxon>Fungi</taxon>
        <taxon>Dikarya</taxon>
        <taxon>Ascomycota</taxon>
        <taxon>Pezizomycotina</taxon>
        <taxon>Sordariomycetes</taxon>
        <taxon>Hypocreomycetidae</taxon>
        <taxon>Hypocreales</taxon>
        <taxon>Nectriaceae</taxon>
        <taxon>Cylindrodendrum</taxon>
    </lineage>
</organism>
<evidence type="ECO:0000256" key="1">
    <source>
        <dbReference type="ARBA" id="ARBA00005179"/>
    </source>
</evidence>
<dbReference type="GO" id="GO:0005829">
    <property type="term" value="C:cytosol"/>
    <property type="evidence" value="ECO:0007669"/>
    <property type="project" value="UniProtKB-ARBA"/>
</dbReference>
<dbReference type="InterPro" id="IPR010730">
    <property type="entry name" value="HET"/>
</dbReference>
<feature type="domain" description="NADP-dependent oxidoreductase" evidence="4">
    <location>
        <begin position="20"/>
        <end position="320"/>
    </location>
</feature>
<name>A0A9P5HEP7_9HYPO</name>
<feature type="region of interest" description="Disordered" evidence="3">
    <location>
        <begin position="399"/>
        <end position="451"/>
    </location>
</feature>
<feature type="domain" description="Heterokaryon incompatibility" evidence="5">
    <location>
        <begin position="555"/>
        <end position="659"/>
    </location>
</feature>
<evidence type="ECO:0000313" key="7">
    <source>
        <dbReference type="Proteomes" id="UP000722485"/>
    </source>
</evidence>
<comment type="caution">
    <text evidence="6">The sequence shown here is derived from an EMBL/GenBank/DDBJ whole genome shotgun (WGS) entry which is preliminary data.</text>
</comment>
<dbReference type="OrthoDB" id="1720422at2759"/>
<dbReference type="EMBL" id="JAANBB010000013">
    <property type="protein sequence ID" value="KAF7556308.1"/>
    <property type="molecule type" value="Genomic_DNA"/>
</dbReference>